<gene>
    <name evidence="1" type="ordered locus">Hoch_2861</name>
</gene>
<protein>
    <submittedName>
        <fullName evidence="1">Uncharacterized protein</fullName>
    </submittedName>
</protein>
<evidence type="ECO:0000313" key="2">
    <source>
        <dbReference type="Proteomes" id="UP000001880"/>
    </source>
</evidence>
<accession>D0LPM2</accession>
<dbReference type="KEGG" id="hoh:Hoch_2861"/>
<proteinExistence type="predicted"/>
<dbReference type="EMBL" id="CP001804">
    <property type="protein sequence ID" value="ACY15385.1"/>
    <property type="molecule type" value="Genomic_DNA"/>
</dbReference>
<dbReference type="AlphaFoldDB" id="D0LPM2"/>
<evidence type="ECO:0000313" key="1">
    <source>
        <dbReference type="EMBL" id="ACY15385.1"/>
    </source>
</evidence>
<reference evidence="1 2" key="1">
    <citation type="journal article" date="2010" name="Stand. Genomic Sci.">
        <title>Complete genome sequence of Haliangium ochraceum type strain (SMP-2).</title>
        <authorList>
            <consortium name="US DOE Joint Genome Institute (JGI-PGF)"/>
            <person name="Ivanova N."/>
            <person name="Daum C."/>
            <person name="Lang E."/>
            <person name="Abt B."/>
            <person name="Kopitz M."/>
            <person name="Saunders E."/>
            <person name="Lapidus A."/>
            <person name="Lucas S."/>
            <person name="Glavina Del Rio T."/>
            <person name="Nolan M."/>
            <person name="Tice H."/>
            <person name="Copeland A."/>
            <person name="Cheng J.F."/>
            <person name="Chen F."/>
            <person name="Bruce D."/>
            <person name="Goodwin L."/>
            <person name="Pitluck S."/>
            <person name="Mavromatis K."/>
            <person name="Pati A."/>
            <person name="Mikhailova N."/>
            <person name="Chen A."/>
            <person name="Palaniappan K."/>
            <person name="Land M."/>
            <person name="Hauser L."/>
            <person name="Chang Y.J."/>
            <person name="Jeffries C.D."/>
            <person name="Detter J.C."/>
            <person name="Brettin T."/>
            <person name="Rohde M."/>
            <person name="Goker M."/>
            <person name="Bristow J."/>
            <person name="Markowitz V."/>
            <person name="Eisen J.A."/>
            <person name="Hugenholtz P."/>
            <person name="Kyrpides N.C."/>
            <person name="Klenk H.P."/>
        </authorList>
    </citation>
    <scope>NUCLEOTIDE SEQUENCE [LARGE SCALE GENOMIC DNA]</scope>
    <source>
        <strain evidence="2">DSM 14365 / CIP 107738 / JCM 11303 / AJ 13395 / SMP-2</strain>
    </source>
</reference>
<organism evidence="1 2">
    <name type="scientific">Haliangium ochraceum (strain DSM 14365 / JCM 11303 / SMP-2)</name>
    <dbReference type="NCBI Taxonomy" id="502025"/>
    <lineage>
        <taxon>Bacteria</taxon>
        <taxon>Pseudomonadati</taxon>
        <taxon>Myxococcota</taxon>
        <taxon>Polyangia</taxon>
        <taxon>Haliangiales</taxon>
        <taxon>Kofleriaceae</taxon>
        <taxon>Haliangium</taxon>
    </lineage>
</organism>
<dbReference type="HOGENOM" id="CLU_2935119_0_0_7"/>
<name>D0LPM2_HALO1</name>
<keyword evidence="2" id="KW-1185">Reference proteome</keyword>
<sequence>MARTIARDRCASVEHPAVIDCEHIAGSQAEDVFPGRIHRLREGIPRSAFRSFEASIREPV</sequence>
<dbReference type="Proteomes" id="UP000001880">
    <property type="component" value="Chromosome"/>
</dbReference>